<dbReference type="PROSITE" id="PS51257">
    <property type="entry name" value="PROKAR_LIPOPROTEIN"/>
    <property type="match status" value="1"/>
</dbReference>
<proteinExistence type="predicted"/>
<feature type="chain" id="PRO_5038973473" evidence="1">
    <location>
        <begin position="20"/>
        <end position="218"/>
    </location>
</feature>
<dbReference type="Proteomes" id="UP000237104">
    <property type="component" value="Unassembled WGS sequence"/>
</dbReference>
<dbReference type="OrthoDB" id="5121933at2"/>
<evidence type="ECO:0000313" key="3">
    <source>
        <dbReference type="Proteomes" id="UP000237104"/>
    </source>
</evidence>
<name>A0A2S3ZDU4_9MICO</name>
<dbReference type="AlphaFoldDB" id="A0A2S3ZDU4"/>
<evidence type="ECO:0000313" key="2">
    <source>
        <dbReference type="EMBL" id="POH64681.1"/>
    </source>
</evidence>
<dbReference type="RefSeq" id="WP_103431143.1">
    <property type="nucleotide sequence ID" value="NZ_PPXF01000045.1"/>
</dbReference>
<evidence type="ECO:0000256" key="1">
    <source>
        <dbReference type="SAM" id="SignalP"/>
    </source>
</evidence>
<organism evidence="2 3">
    <name type="scientific">Cryobacterium zongtaii</name>
    <dbReference type="NCBI Taxonomy" id="1259217"/>
    <lineage>
        <taxon>Bacteria</taxon>
        <taxon>Bacillati</taxon>
        <taxon>Actinomycetota</taxon>
        <taxon>Actinomycetes</taxon>
        <taxon>Micrococcales</taxon>
        <taxon>Microbacteriaceae</taxon>
        <taxon>Cryobacterium</taxon>
    </lineage>
</organism>
<accession>A0A2S3ZDU4</accession>
<keyword evidence="1" id="KW-0732">Signal</keyword>
<reference evidence="2 3" key="1">
    <citation type="submission" date="2018-01" db="EMBL/GenBank/DDBJ databases">
        <title>Cryobacterium sp. nov., from glaciers in China.</title>
        <authorList>
            <person name="Liu Q."/>
            <person name="Xin Y.-H."/>
        </authorList>
    </citation>
    <scope>NUCLEOTIDE SEQUENCE [LARGE SCALE GENOMIC DNA]</scope>
    <source>
        <strain evidence="2 3">TMB1-8</strain>
    </source>
</reference>
<comment type="caution">
    <text evidence="2">The sequence shown here is derived from an EMBL/GenBank/DDBJ whole genome shotgun (WGS) entry which is preliminary data.</text>
</comment>
<protein>
    <submittedName>
        <fullName evidence="2">Uncharacterized protein</fullName>
    </submittedName>
</protein>
<feature type="signal peptide" evidence="1">
    <location>
        <begin position="1"/>
        <end position="19"/>
    </location>
</feature>
<gene>
    <name evidence="2" type="ORF">C3B59_09545</name>
</gene>
<sequence length="218" mass="22856">MRTVKRSAFAALAGSIIFATTISGCVSDGTTTTSYSAQQSVEQFAGIDFDYDPVDSPSALEEQSQLVVTGTIERVQEGRVQIVPANETIPGISTIVLVLRDPKVVSGSVEESSDGFVYVELPNPGGQETDAYQDGLRVGSSVVAYLDPASDGAPVEGVDTAIADPLAGRPAGQALYLPAGPQALILQYENNAVVWPLIGQERDGEIEETLPGEDLIAN</sequence>
<dbReference type="EMBL" id="PPXF01000045">
    <property type="protein sequence ID" value="POH64681.1"/>
    <property type="molecule type" value="Genomic_DNA"/>
</dbReference>